<dbReference type="SMART" id="SM00530">
    <property type="entry name" value="HTH_XRE"/>
    <property type="match status" value="1"/>
</dbReference>
<dbReference type="InterPro" id="IPR001387">
    <property type="entry name" value="Cro/C1-type_HTH"/>
</dbReference>
<evidence type="ECO:0000313" key="3">
    <source>
        <dbReference type="Proteomes" id="UP001500456"/>
    </source>
</evidence>
<sequence length="362" mass="39605">MRGEVAGEAGAASGGAELLEEHTYGDGSLGLRCGHAVQRRGRESASTGTTLVQPRLGGFTEWTGWVTVRNPGWVDVPVAYVGGGPGVLDGVASSEPEVSDGLKSFGAVLKALREEAGLTQEEFGPLVRYSVHAVAKLEQGKRFPSVRFIERAGAVLEAPRVLKAAARHLTRRQGLASWFVQWAGIEEEAISLYTYECRAIPGLLQPEAYIRAIFERRLPPLTEEQIEQQVVARLERQRLLAERPNTAFSFIIEQALLERCTGGVEVTGCLIDHLLEQGRRRNLDIQVIPLRQEDHAGADGLMYLAESPENQWIGYSEGQLSSNLILSPKEVSILLQRYGKLRSQALSPEATVSLLEQMQGAL</sequence>
<protein>
    <recommendedName>
        <fullName evidence="1">HTH cro/C1-type domain-containing protein</fullName>
    </recommendedName>
</protein>
<dbReference type="Gene3D" id="1.10.260.40">
    <property type="entry name" value="lambda repressor-like DNA-binding domains"/>
    <property type="match status" value="1"/>
</dbReference>
<name>A0ABP7R3A2_9ACTN</name>
<gene>
    <name evidence="2" type="ORF">GCM10022232_28420</name>
</gene>
<comment type="caution">
    <text evidence="2">The sequence shown here is derived from an EMBL/GenBank/DDBJ whole genome shotgun (WGS) entry which is preliminary data.</text>
</comment>
<organism evidence="2 3">
    <name type="scientific">Streptomyces plumbiresistens</name>
    <dbReference type="NCBI Taxonomy" id="511811"/>
    <lineage>
        <taxon>Bacteria</taxon>
        <taxon>Bacillati</taxon>
        <taxon>Actinomycetota</taxon>
        <taxon>Actinomycetes</taxon>
        <taxon>Kitasatosporales</taxon>
        <taxon>Streptomycetaceae</taxon>
        <taxon>Streptomyces</taxon>
    </lineage>
</organism>
<evidence type="ECO:0000259" key="1">
    <source>
        <dbReference type="PROSITE" id="PS50943"/>
    </source>
</evidence>
<dbReference type="CDD" id="cd00093">
    <property type="entry name" value="HTH_XRE"/>
    <property type="match status" value="1"/>
</dbReference>
<dbReference type="InterPro" id="IPR010982">
    <property type="entry name" value="Lambda_DNA-bd_dom_sf"/>
</dbReference>
<dbReference type="SUPFAM" id="SSF47413">
    <property type="entry name" value="lambda repressor-like DNA-binding domains"/>
    <property type="match status" value="1"/>
</dbReference>
<evidence type="ECO:0000313" key="2">
    <source>
        <dbReference type="EMBL" id="GAA3991952.1"/>
    </source>
</evidence>
<dbReference type="Pfam" id="PF13560">
    <property type="entry name" value="HTH_31"/>
    <property type="match status" value="1"/>
</dbReference>
<dbReference type="InterPro" id="IPR043917">
    <property type="entry name" value="DUF5753"/>
</dbReference>
<keyword evidence="3" id="KW-1185">Reference proteome</keyword>
<proteinExistence type="predicted"/>
<dbReference type="PROSITE" id="PS50943">
    <property type="entry name" value="HTH_CROC1"/>
    <property type="match status" value="1"/>
</dbReference>
<dbReference type="Pfam" id="PF19054">
    <property type="entry name" value="DUF5753"/>
    <property type="match status" value="1"/>
</dbReference>
<reference evidence="3" key="1">
    <citation type="journal article" date="2019" name="Int. J. Syst. Evol. Microbiol.">
        <title>The Global Catalogue of Microorganisms (GCM) 10K type strain sequencing project: providing services to taxonomists for standard genome sequencing and annotation.</title>
        <authorList>
            <consortium name="The Broad Institute Genomics Platform"/>
            <consortium name="The Broad Institute Genome Sequencing Center for Infectious Disease"/>
            <person name="Wu L."/>
            <person name="Ma J."/>
        </authorList>
    </citation>
    <scope>NUCLEOTIDE SEQUENCE [LARGE SCALE GENOMIC DNA]</scope>
    <source>
        <strain evidence="3">JCM 16924</strain>
    </source>
</reference>
<dbReference type="Proteomes" id="UP001500456">
    <property type="component" value="Unassembled WGS sequence"/>
</dbReference>
<feature type="domain" description="HTH cro/C1-type" evidence="1">
    <location>
        <begin position="109"/>
        <end position="162"/>
    </location>
</feature>
<accession>A0ABP7R3A2</accession>
<dbReference type="EMBL" id="BAAAZX010000006">
    <property type="protein sequence ID" value="GAA3991952.1"/>
    <property type="molecule type" value="Genomic_DNA"/>
</dbReference>